<evidence type="ECO:0000313" key="1">
    <source>
        <dbReference type="EMBL" id="SCV68028.1"/>
    </source>
</evidence>
<dbReference type="EMBL" id="FMSP01000003">
    <property type="protein sequence ID" value="SCV68028.1"/>
    <property type="molecule type" value="Genomic_DNA"/>
</dbReference>
<accession>A0A238FA78</accession>
<dbReference type="Proteomes" id="UP000198372">
    <property type="component" value="Unassembled WGS sequence"/>
</dbReference>
<name>A0A238FA78_9BASI</name>
<dbReference type="OrthoDB" id="432970at2759"/>
<gene>
    <name evidence="1" type="ORF">BQ2448_149</name>
</gene>
<evidence type="ECO:0000313" key="2">
    <source>
        <dbReference type="Proteomes" id="UP000198372"/>
    </source>
</evidence>
<proteinExistence type="predicted"/>
<organism evidence="1 2">
    <name type="scientific">Microbotryum intermedium</name>
    <dbReference type="NCBI Taxonomy" id="269621"/>
    <lineage>
        <taxon>Eukaryota</taxon>
        <taxon>Fungi</taxon>
        <taxon>Dikarya</taxon>
        <taxon>Basidiomycota</taxon>
        <taxon>Pucciniomycotina</taxon>
        <taxon>Microbotryomycetes</taxon>
        <taxon>Microbotryales</taxon>
        <taxon>Microbotryaceae</taxon>
        <taxon>Microbotryum</taxon>
    </lineage>
</organism>
<keyword evidence="2" id="KW-1185">Reference proteome</keyword>
<reference evidence="2" key="1">
    <citation type="submission" date="2016-09" db="EMBL/GenBank/DDBJ databases">
        <authorList>
            <person name="Jeantristanb JTB J.-T."/>
            <person name="Ricardo R."/>
        </authorList>
    </citation>
    <scope>NUCLEOTIDE SEQUENCE [LARGE SCALE GENOMIC DNA]</scope>
</reference>
<dbReference type="AlphaFoldDB" id="A0A238FA78"/>
<protein>
    <submittedName>
        <fullName evidence="1">BQ2448_149 protein</fullName>
    </submittedName>
</protein>
<sequence length="75" mass="8648">MAYYCSNEYQAFHSKRHRPDCQDRVAETDYEIDLARTEIVLGQEEITISAKLVGCVAPRPFSFVVHGNIHNFVPY</sequence>